<dbReference type="CDD" id="cd03788">
    <property type="entry name" value="GT20_TPS"/>
    <property type="match status" value="1"/>
</dbReference>
<dbReference type="CDD" id="cd01627">
    <property type="entry name" value="HAD_TPP"/>
    <property type="match status" value="1"/>
</dbReference>
<dbReference type="GO" id="GO:0005829">
    <property type="term" value="C:cytosol"/>
    <property type="evidence" value="ECO:0007669"/>
    <property type="project" value="TreeGrafter"/>
</dbReference>
<protein>
    <submittedName>
        <fullName evidence="3">Uncharacterized protein</fullName>
    </submittedName>
</protein>
<dbReference type="SUPFAM" id="SSF56784">
    <property type="entry name" value="HAD-like"/>
    <property type="match status" value="1"/>
</dbReference>
<dbReference type="InterPro" id="IPR003337">
    <property type="entry name" value="Trehalose_PPase"/>
</dbReference>
<dbReference type="EMBL" id="GEDC01010330">
    <property type="protein sequence ID" value="JAS26968.1"/>
    <property type="molecule type" value="Transcribed_RNA"/>
</dbReference>
<dbReference type="Gene3D" id="3.30.70.1020">
    <property type="entry name" value="Trehalose-6-phosphate phosphatase related protein, domain 2"/>
    <property type="match status" value="1"/>
</dbReference>
<dbReference type="GO" id="GO:0005992">
    <property type="term" value="P:trehalose biosynthetic process"/>
    <property type="evidence" value="ECO:0007669"/>
    <property type="project" value="InterPro"/>
</dbReference>
<gene>
    <name evidence="3" type="ORF">g.22215</name>
</gene>
<evidence type="ECO:0000313" key="3">
    <source>
        <dbReference type="EMBL" id="JAS26968.1"/>
    </source>
</evidence>
<dbReference type="FunFam" id="3.40.50.2000:FF:000150">
    <property type="entry name" value="Trehalose-6-phosphate synthase"/>
    <property type="match status" value="1"/>
</dbReference>
<dbReference type="InterPro" id="IPR001830">
    <property type="entry name" value="Glyco_trans_20"/>
</dbReference>
<dbReference type="Gene3D" id="3.40.50.1000">
    <property type="entry name" value="HAD superfamily/HAD-like"/>
    <property type="match status" value="1"/>
</dbReference>
<comment type="similarity">
    <text evidence="1">In the N-terminal section; belongs to the glycosyltransferase 20 family.</text>
</comment>
<dbReference type="AlphaFoldDB" id="A0A1B6DMS5"/>
<organism evidence="3">
    <name type="scientific">Clastoptera arizonana</name>
    <name type="common">Arizona spittle bug</name>
    <dbReference type="NCBI Taxonomy" id="38151"/>
    <lineage>
        <taxon>Eukaryota</taxon>
        <taxon>Metazoa</taxon>
        <taxon>Ecdysozoa</taxon>
        <taxon>Arthropoda</taxon>
        <taxon>Hexapoda</taxon>
        <taxon>Insecta</taxon>
        <taxon>Pterygota</taxon>
        <taxon>Neoptera</taxon>
        <taxon>Paraneoptera</taxon>
        <taxon>Hemiptera</taxon>
        <taxon>Auchenorrhyncha</taxon>
        <taxon>Cercopoidea</taxon>
        <taxon>Clastopteridae</taxon>
        <taxon>Clastoptera</taxon>
    </lineage>
</organism>
<dbReference type="NCBIfam" id="TIGR00685">
    <property type="entry name" value="T6PP"/>
    <property type="match status" value="1"/>
</dbReference>
<dbReference type="PANTHER" id="PTHR10788">
    <property type="entry name" value="TREHALOSE-6-PHOSPHATE SYNTHASE"/>
    <property type="match status" value="1"/>
</dbReference>
<dbReference type="FunFam" id="3.40.50.1000:FF:000324">
    <property type="entry name" value="Putative Alpha,alpha-trehalose-phosphate synthase"/>
    <property type="match status" value="1"/>
</dbReference>
<accession>A0A1B6DMS5</accession>
<evidence type="ECO:0000256" key="1">
    <source>
        <dbReference type="ARBA" id="ARBA00005409"/>
    </source>
</evidence>
<name>A0A1B6DMS5_9HEMI</name>
<dbReference type="InterPro" id="IPR023214">
    <property type="entry name" value="HAD_sf"/>
</dbReference>
<dbReference type="Pfam" id="PF02358">
    <property type="entry name" value="Trehalose_PPase"/>
    <property type="match status" value="1"/>
</dbReference>
<dbReference type="NCBIfam" id="TIGR01484">
    <property type="entry name" value="HAD-SF-IIB"/>
    <property type="match status" value="1"/>
</dbReference>
<dbReference type="GO" id="GO:0003825">
    <property type="term" value="F:alpha,alpha-trehalose-phosphate synthase (UDP-forming) activity"/>
    <property type="evidence" value="ECO:0007669"/>
    <property type="project" value="TreeGrafter"/>
</dbReference>
<dbReference type="Pfam" id="PF00982">
    <property type="entry name" value="Glyco_transf_20"/>
    <property type="match status" value="1"/>
</dbReference>
<dbReference type="Gene3D" id="3.40.50.2000">
    <property type="entry name" value="Glycogen Phosphorylase B"/>
    <property type="match status" value="2"/>
</dbReference>
<dbReference type="InterPro" id="IPR036412">
    <property type="entry name" value="HAD-like_sf"/>
</dbReference>
<dbReference type="SUPFAM" id="SSF53756">
    <property type="entry name" value="UDP-Glycosyltransferase/glycogen phosphorylase"/>
    <property type="match status" value="1"/>
</dbReference>
<dbReference type="FunFam" id="3.40.50.2000:FF:000113">
    <property type="entry name" value="Alpha,alpha-trehalose-phosphate synthase"/>
    <property type="match status" value="1"/>
</dbReference>
<sequence>MSSAPATGCLIVVSNRLPFVLKRNAEGQLERKASAGGLVTAVAPVVVRCNGIWVGWPGLHLEDPDEAIPESDPKDKTPTAGLLSKKVVAVNVDPLTFDSYYNGCCNGTFWPLFHSMPDRTVFSAEHWKAYTIVNQHFAEKTIKALQSLSEEQTEMGPPLIWVHDYHLMLAPNSIRNMADEKKLCSKLGFFLHIPFPSWDIFQLFPWADEILQGMLGCDMVGFHIEDYCLNFVDCCHRRLGCRVDRKNLLVEHGGRTVRVRPLPIGIPYDRFLQLARSAPKVMFTSQKIILGVDRLDYTKGLVHRLKAFERLLEKYPEHIEKIVLLQISVPSRTDVKEYQDLKEEMDMLVGKINGRFTTPNWSPIRYIYGCVSQDELAAFYRDSTVALVTPLRDGMNLVAKEFVACQINEPPGVLIVSPFAGAGQTMHEALICNPYEIDSAAEVIHRALTMPEDERTLRMNYLRRREKIYDVDYWMRSFLKAMGTLIFEDGEEVLPTTMQPVTMDDFDEYLSKYIGNTEKLALLLDYDGTLAPLAPHPDLAILPIETKNILERLANMPEVYISIISGRNVNNVKKMVGIEGLTYAGNHGLEILHPDGSRFVHPMPFEFEDKCSNLLKVLQDQVCREGAWVENKGALLTFHYRETPLDLRPDMIIKAKALIEEYGFKAGQAHCAIEAKPPVQWHKGRASIYILRTAFGLDWSERIKIIYCGDDTTDEDAMEALKGMAATFRVASSTIIRTAAERRLPGTDSVLTMLKWVERHFGKRLPRLNGSSTPSTLKSTEEMHIAMSIPSEQNRK</sequence>
<reference evidence="3" key="1">
    <citation type="submission" date="2015-12" db="EMBL/GenBank/DDBJ databases">
        <title>De novo transcriptome assembly of four potential Pierce s Disease insect vectors from Arizona vineyards.</title>
        <authorList>
            <person name="Tassone E.E."/>
        </authorList>
    </citation>
    <scope>NUCLEOTIDE SEQUENCE</scope>
</reference>
<dbReference type="GO" id="GO:0004805">
    <property type="term" value="F:trehalose-phosphatase activity"/>
    <property type="evidence" value="ECO:0007669"/>
    <property type="project" value="TreeGrafter"/>
</dbReference>
<proteinExistence type="inferred from homology"/>
<dbReference type="PANTHER" id="PTHR10788:SF106">
    <property type="entry name" value="BCDNA.GH08860"/>
    <property type="match status" value="1"/>
</dbReference>
<dbReference type="InterPro" id="IPR006379">
    <property type="entry name" value="HAD-SF_hydro_IIB"/>
</dbReference>
<comment type="similarity">
    <text evidence="2">In the C-terminal section; belongs to the trehalose phosphatase family.</text>
</comment>
<evidence type="ECO:0000256" key="2">
    <source>
        <dbReference type="ARBA" id="ARBA00006330"/>
    </source>
</evidence>